<reference evidence="4 5" key="1">
    <citation type="journal article" date="2020" name="Microorganisms">
        <title>Reliable Identification of Environmental Pseudomonas Isolates Using the rpoD Gene.</title>
        <authorList>
            <consortium name="The Broad Institute Genome Sequencing Platform"/>
            <person name="Girard L."/>
            <person name="Lood C."/>
            <person name="Rokni-Zadeh H."/>
            <person name="van Noort V."/>
            <person name="Lavigne R."/>
            <person name="De Mot R."/>
        </authorList>
    </citation>
    <scope>NUCLEOTIDE SEQUENCE [LARGE SCALE GENOMIC DNA]</scope>
    <source>
        <strain evidence="4 5">RW8P3</strain>
    </source>
</reference>
<keyword evidence="1" id="KW-0479">Metal-binding</keyword>
<keyword evidence="2" id="KW-0480">Metal-thiolate cluster</keyword>
<evidence type="ECO:0000256" key="2">
    <source>
        <dbReference type="ARBA" id="ARBA00022851"/>
    </source>
</evidence>
<dbReference type="Proteomes" id="UP000634530">
    <property type="component" value="Chromosome"/>
</dbReference>
<evidence type="ECO:0000256" key="3">
    <source>
        <dbReference type="SAM" id="MobiDB-lite"/>
    </source>
</evidence>
<evidence type="ECO:0000313" key="5">
    <source>
        <dbReference type="Proteomes" id="UP000634530"/>
    </source>
</evidence>
<name>A0A9E6TQU7_9PSED</name>
<organism evidence="4 5">
    <name type="scientific">Pseudomonas vanderleydeniana</name>
    <dbReference type="NCBI Taxonomy" id="2745495"/>
    <lineage>
        <taxon>Bacteria</taxon>
        <taxon>Pseudomonadati</taxon>
        <taxon>Pseudomonadota</taxon>
        <taxon>Gammaproteobacteria</taxon>
        <taxon>Pseudomonadales</taxon>
        <taxon>Pseudomonadaceae</taxon>
        <taxon>Pseudomonas</taxon>
    </lineage>
</organism>
<dbReference type="AlphaFoldDB" id="A0A9E6TQU7"/>
<dbReference type="SUPFAM" id="SSF57868">
    <property type="entry name" value="Metallothionein"/>
    <property type="match status" value="1"/>
</dbReference>
<reference evidence="4 5" key="2">
    <citation type="journal article" date="2021" name="Microorganisms">
        <title>The Ever-Expanding Pseudomonas Genus: Description of 43 New Species and Partition of the Pseudomonas putida Group.</title>
        <authorList>
            <person name="Girard L."/>
            <person name="Lood C."/>
            <person name="Hofte M."/>
            <person name="Vandamme P."/>
            <person name="Rokni-Zadeh H."/>
            <person name="van Noort V."/>
            <person name="Lavigne R."/>
            <person name="De Mot R."/>
        </authorList>
    </citation>
    <scope>NUCLEOTIDE SEQUENCE [LARGE SCALE GENOMIC DNA]</scope>
    <source>
        <strain evidence="4 5">RW8P3</strain>
    </source>
</reference>
<keyword evidence="5" id="KW-1185">Reference proteome</keyword>
<dbReference type="RefSeq" id="WP_186676007.1">
    <property type="nucleotide sequence ID" value="NZ_CP077093.1"/>
</dbReference>
<dbReference type="EMBL" id="CP077093">
    <property type="protein sequence ID" value="QXI26325.1"/>
    <property type="molecule type" value="Genomic_DNA"/>
</dbReference>
<feature type="compositionally biased region" description="Polar residues" evidence="3">
    <location>
        <begin position="65"/>
        <end position="83"/>
    </location>
</feature>
<dbReference type="GO" id="GO:0046872">
    <property type="term" value="F:metal ion binding"/>
    <property type="evidence" value="ECO:0007669"/>
    <property type="project" value="UniProtKB-KW"/>
</dbReference>
<feature type="region of interest" description="Disordered" evidence="3">
    <location>
        <begin position="63"/>
        <end position="83"/>
    </location>
</feature>
<evidence type="ECO:0000313" key="4">
    <source>
        <dbReference type="EMBL" id="QXI26325.1"/>
    </source>
</evidence>
<dbReference type="Gene3D" id="2.30.170.10">
    <property type="match status" value="1"/>
</dbReference>
<accession>A0A9E6TQU7</accession>
<protein>
    <submittedName>
        <fullName evidence="4">Metallothionein</fullName>
    </submittedName>
</protein>
<dbReference type="Pfam" id="PF02069">
    <property type="entry name" value="Metallothio_Pro"/>
    <property type="match status" value="1"/>
</dbReference>
<gene>
    <name evidence="4" type="ORF">HU752_020525</name>
</gene>
<dbReference type="KEGG" id="pvw:HU752_020525"/>
<dbReference type="InterPro" id="IPR017854">
    <property type="entry name" value="Metalthion_dom_sf"/>
</dbReference>
<dbReference type="PRINTS" id="PR00859">
    <property type="entry name" value="MTPROKARYOTE"/>
</dbReference>
<proteinExistence type="predicted"/>
<evidence type="ECO:0000256" key="1">
    <source>
        <dbReference type="ARBA" id="ARBA00022723"/>
    </source>
</evidence>
<dbReference type="InterPro" id="IPR000518">
    <property type="entry name" value="Metalthion_fam14_prok"/>
</dbReference>
<sequence length="83" mass="8743">MPTLASTSQCACPPCICPVEPHQAVEIDGKLYCSPACARHHADGQACSAPHCNCEQAVARHDSSNDVLSIDNANNTESPINQP</sequence>